<comment type="caution">
    <text evidence="1">The sequence shown here is derived from an EMBL/GenBank/DDBJ whole genome shotgun (WGS) entry which is preliminary data.</text>
</comment>
<keyword evidence="2" id="KW-1185">Reference proteome</keyword>
<reference evidence="1" key="1">
    <citation type="journal article" date="2022" name="bioRxiv">
        <title>Sequencing and chromosome-scale assembly of the giantPleurodeles waltlgenome.</title>
        <authorList>
            <person name="Brown T."/>
            <person name="Elewa A."/>
            <person name="Iarovenko S."/>
            <person name="Subramanian E."/>
            <person name="Araus A.J."/>
            <person name="Petzold A."/>
            <person name="Susuki M."/>
            <person name="Suzuki K.-i.T."/>
            <person name="Hayashi T."/>
            <person name="Toyoda A."/>
            <person name="Oliveira C."/>
            <person name="Osipova E."/>
            <person name="Leigh N.D."/>
            <person name="Simon A."/>
            <person name="Yun M.H."/>
        </authorList>
    </citation>
    <scope>NUCLEOTIDE SEQUENCE</scope>
    <source>
        <strain evidence="1">20211129_DDA</strain>
        <tissue evidence="1">Liver</tissue>
    </source>
</reference>
<sequence length="126" mass="13687">MCALDLFKHPKRNRAIANLLDLDVLLDEQEIASTWKSGAPPRPLAWAQSLVVWATAADAALQSKELWGLQKYPLLHQLDALLRAFKPAQPLTHPSAEPASQPSNPDLLIATGAQPVALLDCLPPLT</sequence>
<protein>
    <submittedName>
        <fullName evidence="1">Uncharacterized protein</fullName>
    </submittedName>
</protein>
<gene>
    <name evidence="1" type="ORF">NDU88_006080</name>
</gene>
<proteinExistence type="predicted"/>
<name>A0AAV7WZQ7_PLEWA</name>
<dbReference type="AlphaFoldDB" id="A0AAV7WZQ7"/>
<organism evidence="1 2">
    <name type="scientific">Pleurodeles waltl</name>
    <name type="common">Iberian ribbed newt</name>
    <dbReference type="NCBI Taxonomy" id="8319"/>
    <lineage>
        <taxon>Eukaryota</taxon>
        <taxon>Metazoa</taxon>
        <taxon>Chordata</taxon>
        <taxon>Craniata</taxon>
        <taxon>Vertebrata</taxon>
        <taxon>Euteleostomi</taxon>
        <taxon>Amphibia</taxon>
        <taxon>Batrachia</taxon>
        <taxon>Caudata</taxon>
        <taxon>Salamandroidea</taxon>
        <taxon>Salamandridae</taxon>
        <taxon>Pleurodelinae</taxon>
        <taxon>Pleurodeles</taxon>
    </lineage>
</organism>
<evidence type="ECO:0000313" key="2">
    <source>
        <dbReference type="Proteomes" id="UP001066276"/>
    </source>
</evidence>
<evidence type="ECO:0000313" key="1">
    <source>
        <dbReference type="EMBL" id="KAJ1218502.1"/>
    </source>
</evidence>
<dbReference type="EMBL" id="JANPWB010000001">
    <property type="protein sequence ID" value="KAJ1218502.1"/>
    <property type="molecule type" value="Genomic_DNA"/>
</dbReference>
<dbReference type="Proteomes" id="UP001066276">
    <property type="component" value="Chromosome 1_1"/>
</dbReference>
<accession>A0AAV7WZQ7</accession>